<feature type="compositionally biased region" description="Polar residues" evidence="8">
    <location>
        <begin position="430"/>
        <end position="447"/>
    </location>
</feature>
<dbReference type="PROSITE" id="PS50048">
    <property type="entry name" value="ZN2_CY6_FUNGAL_2"/>
    <property type="match status" value="1"/>
</dbReference>
<dbReference type="Proteomes" id="UP000703269">
    <property type="component" value="Unassembled WGS sequence"/>
</dbReference>
<feature type="compositionally biased region" description="Polar residues" evidence="8">
    <location>
        <begin position="464"/>
        <end position="473"/>
    </location>
</feature>
<keyword evidence="5" id="KW-0238">DNA-binding</keyword>
<evidence type="ECO:0000256" key="1">
    <source>
        <dbReference type="ARBA" id="ARBA00004123"/>
    </source>
</evidence>
<protein>
    <submittedName>
        <fullName evidence="10">Fungal-specific transcription factor domain-containing protein</fullName>
    </submittedName>
</protein>
<keyword evidence="2" id="KW-0479">Metal-binding</keyword>
<keyword evidence="4" id="KW-0805">Transcription regulation</keyword>
<gene>
    <name evidence="10" type="ORF">PsYK624_149290</name>
</gene>
<feature type="compositionally biased region" description="Basic and acidic residues" evidence="8">
    <location>
        <begin position="413"/>
        <end position="429"/>
    </location>
</feature>
<feature type="region of interest" description="Disordered" evidence="8">
    <location>
        <begin position="351"/>
        <end position="495"/>
    </location>
</feature>
<feature type="region of interest" description="Disordered" evidence="8">
    <location>
        <begin position="121"/>
        <end position="186"/>
    </location>
</feature>
<dbReference type="EMBL" id="BPQB01000093">
    <property type="protein sequence ID" value="GJE98694.1"/>
    <property type="molecule type" value="Genomic_DNA"/>
</dbReference>
<dbReference type="SMART" id="SM00066">
    <property type="entry name" value="GAL4"/>
    <property type="match status" value="1"/>
</dbReference>
<evidence type="ECO:0000313" key="11">
    <source>
        <dbReference type="Proteomes" id="UP000703269"/>
    </source>
</evidence>
<accession>A0A9P3LLH2</accession>
<comment type="caution">
    <text evidence="10">The sequence shown here is derived from an EMBL/GenBank/DDBJ whole genome shotgun (WGS) entry which is preliminary data.</text>
</comment>
<evidence type="ECO:0000256" key="3">
    <source>
        <dbReference type="ARBA" id="ARBA00022833"/>
    </source>
</evidence>
<feature type="region of interest" description="Disordered" evidence="8">
    <location>
        <begin position="611"/>
        <end position="631"/>
    </location>
</feature>
<dbReference type="Gene3D" id="4.10.240.10">
    <property type="entry name" value="Zn(2)-C6 fungal-type DNA-binding domain"/>
    <property type="match status" value="1"/>
</dbReference>
<dbReference type="SUPFAM" id="SSF57701">
    <property type="entry name" value="Zn2/Cys6 DNA-binding domain"/>
    <property type="match status" value="1"/>
</dbReference>
<reference evidence="10 11" key="1">
    <citation type="submission" date="2021-08" db="EMBL/GenBank/DDBJ databases">
        <title>Draft Genome Sequence of Phanerochaete sordida strain YK-624.</title>
        <authorList>
            <person name="Mori T."/>
            <person name="Dohra H."/>
            <person name="Suzuki T."/>
            <person name="Kawagishi H."/>
            <person name="Hirai H."/>
        </authorList>
    </citation>
    <scope>NUCLEOTIDE SEQUENCE [LARGE SCALE GENOMIC DNA]</scope>
    <source>
        <strain evidence="10 11">YK-624</strain>
    </source>
</reference>
<feature type="compositionally biased region" description="Acidic residues" evidence="8">
    <location>
        <begin position="479"/>
        <end position="495"/>
    </location>
</feature>
<evidence type="ECO:0000313" key="10">
    <source>
        <dbReference type="EMBL" id="GJE98694.1"/>
    </source>
</evidence>
<feature type="compositionally biased region" description="Low complexity" evidence="8">
    <location>
        <begin position="611"/>
        <end position="628"/>
    </location>
</feature>
<dbReference type="GO" id="GO:0008270">
    <property type="term" value="F:zinc ion binding"/>
    <property type="evidence" value="ECO:0007669"/>
    <property type="project" value="InterPro"/>
</dbReference>
<comment type="subcellular location">
    <subcellularLocation>
        <location evidence="1">Nucleus</location>
    </subcellularLocation>
</comment>
<organism evidence="10 11">
    <name type="scientific">Phanerochaete sordida</name>
    <dbReference type="NCBI Taxonomy" id="48140"/>
    <lineage>
        <taxon>Eukaryota</taxon>
        <taxon>Fungi</taxon>
        <taxon>Dikarya</taxon>
        <taxon>Basidiomycota</taxon>
        <taxon>Agaricomycotina</taxon>
        <taxon>Agaricomycetes</taxon>
        <taxon>Polyporales</taxon>
        <taxon>Phanerochaetaceae</taxon>
        <taxon>Phanerochaete</taxon>
    </lineage>
</organism>
<evidence type="ECO:0000256" key="6">
    <source>
        <dbReference type="ARBA" id="ARBA00023163"/>
    </source>
</evidence>
<keyword evidence="7" id="KW-0539">Nucleus</keyword>
<dbReference type="InterPro" id="IPR001138">
    <property type="entry name" value="Zn2Cys6_DnaBD"/>
</dbReference>
<dbReference type="InterPro" id="IPR036864">
    <property type="entry name" value="Zn2-C6_fun-type_DNA-bd_sf"/>
</dbReference>
<dbReference type="PANTHER" id="PTHR31313">
    <property type="entry name" value="TY1 ENHANCER ACTIVATOR"/>
    <property type="match status" value="1"/>
</dbReference>
<dbReference type="Pfam" id="PF00172">
    <property type="entry name" value="Zn_clus"/>
    <property type="match status" value="1"/>
</dbReference>
<dbReference type="GO" id="GO:0003677">
    <property type="term" value="F:DNA binding"/>
    <property type="evidence" value="ECO:0007669"/>
    <property type="project" value="UniProtKB-KW"/>
</dbReference>
<dbReference type="GO" id="GO:0005634">
    <property type="term" value="C:nucleus"/>
    <property type="evidence" value="ECO:0007669"/>
    <property type="project" value="UniProtKB-SubCell"/>
</dbReference>
<keyword evidence="6" id="KW-0804">Transcription</keyword>
<evidence type="ECO:0000256" key="4">
    <source>
        <dbReference type="ARBA" id="ARBA00023015"/>
    </source>
</evidence>
<dbReference type="OrthoDB" id="2123952at2759"/>
<proteinExistence type="predicted"/>
<dbReference type="GO" id="GO:0006351">
    <property type="term" value="P:DNA-templated transcription"/>
    <property type="evidence" value="ECO:0007669"/>
    <property type="project" value="InterPro"/>
</dbReference>
<evidence type="ECO:0000259" key="9">
    <source>
        <dbReference type="PROSITE" id="PS50048"/>
    </source>
</evidence>
<dbReference type="CDD" id="cd00067">
    <property type="entry name" value="GAL4"/>
    <property type="match status" value="1"/>
</dbReference>
<dbReference type="InterPro" id="IPR051615">
    <property type="entry name" value="Transcr_Regulatory_Elem"/>
</dbReference>
<keyword evidence="3" id="KW-0862">Zinc</keyword>
<dbReference type="SMART" id="SM00906">
    <property type="entry name" value="Fungal_trans"/>
    <property type="match status" value="1"/>
</dbReference>
<feature type="compositionally biased region" description="Acidic residues" evidence="8">
    <location>
        <begin position="145"/>
        <end position="155"/>
    </location>
</feature>
<feature type="compositionally biased region" description="Polar residues" evidence="8">
    <location>
        <begin position="394"/>
        <end position="408"/>
    </location>
</feature>
<dbReference type="Pfam" id="PF04082">
    <property type="entry name" value="Fungal_trans"/>
    <property type="match status" value="1"/>
</dbReference>
<feature type="compositionally biased region" description="Low complexity" evidence="8">
    <location>
        <begin position="59"/>
        <end position="82"/>
    </location>
</feature>
<feature type="domain" description="Zn(2)-C6 fungal-type" evidence="9">
    <location>
        <begin position="195"/>
        <end position="227"/>
    </location>
</feature>
<dbReference type="PANTHER" id="PTHR31313:SF78">
    <property type="entry name" value="TRANSCRIPTION FACTOR DOMAIN-CONTAINING PROTEIN"/>
    <property type="match status" value="1"/>
</dbReference>
<feature type="compositionally biased region" description="Polar residues" evidence="8">
    <location>
        <begin position="320"/>
        <end position="332"/>
    </location>
</feature>
<name>A0A9P3LLH2_9APHY</name>
<dbReference type="PROSITE" id="PS00463">
    <property type="entry name" value="ZN2_CY6_FUNGAL_1"/>
    <property type="match status" value="1"/>
</dbReference>
<dbReference type="AlphaFoldDB" id="A0A9P3LLH2"/>
<evidence type="ECO:0000256" key="5">
    <source>
        <dbReference type="ARBA" id="ARBA00023125"/>
    </source>
</evidence>
<evidence type="ECO:0000256" key="7">
    <source>
        <dbReference type="ARBA" id="ARBA00023242"/>
    </source>
</evidence>
<dbReference type="CDD" id="cd12148">
    <property type="entry name" value="fungal_TF_MHR"/>
    <property type="match status" value="1"/>
</dbReference>
<sequence length="1192" mass="131749">MTYTDPNYSNRRYSYVEQYRERPFTHTGHLQHHPIAVKVEDVDSSEILPAPHPQYAQQPSSSYYRFGSSAGSSSLSSPSSSAPVTPFAFMSGTQWPASSSGHSGAVPGTSYQQSYPANRIHGYSLHNPLDTHPHQSTHVLPPLQDDYDDGEDDGLTELPSGVNLSGYTSAGMDNGGSMSGLSKAEKQVRRRSSKACDQCRKSKCKCERSNPQEPCKNCVLLGTPCTFLGPSRKRGPPKGYIDAIEARLHQTEALIGILIASKDSRAKTLLEDLSEDQLAKDIIDRVNNSPYGHKGRKRGATTTTRSRPTPVESKDGETPAPQSTHPSSEWQDAVTAQLNARAAQRNTFMEDGESFGESDNKEPQALTYPPSPSESGASQSDRRPSLAVPAPDSRPTTSGVGADNSLTVNVERINGDQHRRQRRRVDNESGARSPSTTSVSGRSQSPAQYACLPPHPALLAKPSPTASSHQAKSVSPEAPEMEADGSSEDEYSASGEDELAVAVGQLSMNEDEQLRYHGKASGLHLLGNREREDGRNEGGIWRFPKARVWPPLPPTARTPTKSEEDFAVRLPSQEVQEHLLELYFTYVHAQLPIIHKQTFMELFRAGSIGTAASPMSESSSPAPSQSSAGGRPQRIPTLLLLAMFSIAARFSSTGGPPPAPGEMWSAGDSYMEDAKVLLDDTYAQSRPATCQALLLLGYREVGIGAMAQAWTYIGMAVRMAQDLGLHKNADKWSNVGKVLFTEAQLQQRRRIWYGCVVLDKYISAYIGRPVAIFENDFDTELPSDSEVDETDGWLPHPSPVFVGDVSENHVPRTTPVTGHVMSCFNESAKLSIILSMIMQAIYPIRPHTFRQTEFARIEQLLDKWYIDLPEHLRFDPSSPKYFAQPPHVLTLHMQYWCTVILLHRPFIRHLTVTSGKGLSPTTRDQELQANARKNYDQCVRAANQITAIVAVYVEHHCPRRASVFLCFYVFTAAIMHISTLTTFPNDPQASEGLRKCMHMLERMHYVWPAAWRANELLQGVKVQPSQHVPKIATPERTKRLAASMDEDAAVQNAQGGDYRQAQAFENGAGASQPAFPLQLEIPAADAQPFYQSYPRWNAENPLPTLTSSLSTSVLPQQYSTGLVDERVQRSQDRAGRYPQYWSDYSAMGQMDTTYSMPVMGDMVAQQPNQADQQMYVPDQYSLYNNLSQTNQQ</sequence>
<dbReference type="GO" id="GO:0000981">
    <property type="term" value="F:DNA-binding transcription factor activity, RNA polymerase II-specific"/>
    <property type="evidence" value="ECO:0007669"/>
    <property type="project" value="InterPro"/>
</dbReference>
<dbReference type="InterPro" id="IPR007219">
    <property type="entry name" value="XnlR_reg_dom"/>
</dbReference>
<evidence type="ECO:0000256" key="8">
    <source>
        <dbReference type="SAM" id="MobiDB-lite"/>
    </source>
</evidence>
<keyword evidence="11" id="KW-1185">Reference proteome</keyword>
<evidence type="ECO:0000256" key="2">
    <source>
        <dbReference type="ARBA" id="ARBA00022723"/>
    </source>
</evidence>
<feature type="region of interest" description="Disordered" evidence="8">
    <location>
        <begin position="286"/>
        <end position="332"/>
    </location>
</feature>
<feature type="region of interest" description="Disordered" evidence="8">
    <location>
        <begin position="49"/>
        <end position="83"/>
    </location>
</feature>